<comment type="similarity">
    <text evidence="3">Belongs to the cytochrome c oxidase subunit 2 family.</text>
</comment>
<dbReference type="InterPro" id="IPR002429">
    <property type="entry name" value="CcO_II-like_C"/>
</dbReference>
<keyword evidence="7" id="KW-0812">Transmembrane</keyword>
<evidence type="ECO:0000313" key="9">
    <source>
        <dbReference type="EnsemblPlants" id="Solyc05g045923.1.1"/>
    </source>
</evidence>
<dbReference type="EnsemblPlants" id="Solyc05g045923.1.1">
    <property type="protein sequence ID" value="Solyc05g045923.1.1"/>
    <property type="gene ID" value="Solyc05g045923.1"/>
</dbReference>
<proteinExistence type="inferred from homology"/>
<dbReference type="InParanoid" id="A0A3Q7GM82"/>
<evidence type="ECO:0000259" key="8">
    <source>
        <dbReference type="PROSITE" id="PS50857"/>
    </source>
</evidence>
<accession>A0A3Q7GM82</accession>
<keyword evidence="7" id="KW-1133">Transmembrane helix</keyword>
<evidence type="ECO:0000256" key="2">
    <source>
        <dbReference type="ARBA" id="ARBA00004370"/>
    </source>
</evidence>
<evidence type="ECO:0000256" key="7">
    <source>
        <dbReference type="SAM" id="Phobius"/>
    </source>
</evidence>
<feature type="transmembrane region" description="Helical" evidence="7">
    <location>
        <begin position="64"/>
        <end position="85"/>
    </location>
</feature>
<dbReference type="GO" id="GO:0004129">
    <property type="term" value="F:cytochrome-c oxidase activity"/>
    <property type="evidence" value="ECO:0007669"/>
    <property type="project" value="UniProtKB-EC"/>
</dbReference>
<dbReference type="PANTHER" id="PTHR22888:SF9">
    <property type="entry name" value="CYTOCHROME C OXIDASE SUBUNIT 2"/>
    <property type="match status" value="1"/>
</dbReference>
<comment type="cofactor">
    <cofactor evidence="1">
        <name>Cu cation</name>
        <dbReference type="ChEBI" id="CHEBI:23378"/>
    </cofactor>
</comment>
<organism evidence="9">
    <name type="scientific">Solanum lycopersicum</name>
    <name type="common">Tomato</name>
    <name type="synonym">Lycopersicon esculentum</name>
    <dbReference type="NCBI Taxonomy" id="4081"/>
    <lineage>
        <taxon>Eukaryota</taxon>
        <taxon>Viridiplantae</taxon>
        <taxon>Streptophyta</taxon>
        <taxon>Embryophyta</taxon>
        <taxon>Tracheophyta</taxon>
        <taxon>Spermatophyta</taxon>
        <taxon>Magnoliopsida</taxon>
        <taxon>eudicotyledons</taxon>
        <taxon>Gunneridae</taxon>
        <taxon>Pentapetalae</taxon>
        <taxon>asterids</taxon>
        <taxon>lamiids</taxon>
        <taxon>Solanales</taxon>
        <taxon>Solanaceae</taxon>
        <taxon>Solanoideae</taxon>
        <taxon>Solaneae</taxon>
        <taxon>Solanum</taxon>
        <taxon>Solanum subgen. Lycopersicon</taxon>
    </lineage>
</organism>
<dbReference type="InterPro" id="IPR008972">
    <property type="entry name" value="Cupredoxin"/>
</dbReference>
<dbReference type="Gene3D" id="2.60.40.420">
    <property type="entry name" value="Cupredoxins - blue copper proteins"/>
    <property type="match status" value="1"/>
</dbReference>
<evidence type="ECO:0000256" key="5">
    <source>
        <dbReference type="ARBA" id="ARBA00031389"/>
    </source>
</evidence>
<dbReference type="GO" id="GO:0045277">
    <property type="term" value="C:respiratory chain complex IV"/>
    <property type="evidence" value="ECO:0000318"/>
    <property type="project" value="GO_Central"/>
</dbReference>
<comment type="subcellular location">
    <subcellularLocation>
        <location evidence="2">Membrane</location>
    </subcellularLocation>
</comment>
<dbReference type="GO" id="GO:0042773">
    <property type="term" value="P:ATP synthesis coupled electron transport"/>
    <property type="evidence" value="ECO:0000318"/>
    <property type="project" value="GO_Central"/>
</dbReference>
<dbReference type="Pfam" id="PF00116">
    <property type="entry name" value="COX2"/>
    <property type="match status" value="1"/>
</dbReference>
<evidence type="ECO:0000256" key="1">
    <source>
        <dbReference type="ARBA" id="ARBA00001935"/>
    </source>
</evidence>
<dbReference type="InterPro" id="IPR045187">
    <property type="entry name" value="CcO_II"/>
</dbReference>
<feature type="domain" description="Cytochrome oxidase subunit II copper A binding" evidence="8">
    <location>
        <begin position="29"/>
        <end position="199"/>
    </location>
</feature>
<dbReference type="Gramene" id="Solyc05g045923.1.1">
    <property type="protein sequence ID" value="Solyc05g045923.1.1"/>
    <property type="gene ID" value="Solyc05g045923.1"/>
</dbReference>
<dbReference type="SUPFAM" id="SSF49503">
    <property type="entry name" value="Cupredoxins"/>
    <property type="match status" value="1"/>
</dbReference>
<dbReference type="GO" id="GO:0031966">
    <property type="term" value="C:mitochondrial membrane"/>
    <property type="evidence" value="ECO:0000318"/>
    <property type="project" value="GO_Central"/>
</dbReference>
<keyword evidence="4 7" id="KW-0472">Membrane</keyword>
<feature type="transmembrane region" description="Helical" evidence="7">
    <location>
        <begin position="25"/>
        <end position="43"/>
    </location>
</feature>
<keyword evidence="10" id="KW-1185">Reference proteome</keyword>
<dbReference type="AlphaFoldDB" id="A0A3Q7GM82"/>
<dbReference type="GO" id="GO:0005507">
    <property type="term" value="F:copper ion binding"/>
    <property type="evidence" value="ECO:0007669"/>
    <property type="project" value="InterPro"/>
</dbReference>
<sequence>MVIRISRRRNTYNAKNNILTLQCLFLRYSNFFSVSWILGRALWHFHYKKIQSRKGLLMELLSRFFGPYFLVSSLCSLLYHHLLWYTQWTSLDEQSLNFDNYTIREDDLELGQSIDNRVVLPAKSPICFIVTSADVPHSWVLPSLGVKRDVIPGHLNETSISVQRKGVYYCHEICGTNHAFMPIIVEAVPRKDYGSRVSNQLIPQSPNKKP</sequence>
<dbReference type="STRING" id="4081.A0A3Q7GM82"/>
<dbReference type="PROSITE" id="PS50857">
    <property type="entry name" value="COX2_CUA"/>
    <property type="match status" value="1"/>
</dbReference>
<reference evidence="9" key="2">
    <citation type="submission" date="2019-01" db="UniProtKB">
        <authorList>
            <consortium name="EnsemblPlants"/>
        </authorList>
    </citation>
    <scope>IDENTIFICATION</scope>
    <source>
        <strain evidence="9">cv. Heinz 1706</strain>
    </source>
</reference>
<dbReference type="PANTHER" id="PTHR22888">
    <property type="entry name" value="CYTOCHROME C OXIDASE, SUBUNIT II"/>
    <property type="match status" value="1"/>
</dbReference>
<dbReference type="Proteomes" id="UP000004994">
    <property type="component" value="Chromosome 5"/>
</dbReference>
<comment type="catalytic activity">
    <reaction evidence="6">
        <text>4 Fe(II)-[cytochrome c] + O2 + 8 H(+)(in) = 4 Fe(III)-[cytochrome c] + 2 H2O + 4 H(+)(out)</text>
        <dbReference type="Rhea" id="RHEA:11436"/>
        <dbReference type="Rhea" id="RHEA-COMP:10350"/>
        <dbReference type="Rhea" id="RHEA-COMP:14399"/>
        <dbReference type="ChEBI" id="CHEBI:15377"/>
        <dbReference type="ChEBI" id="CHEBI:15378"/>
        <dbReference type="ChEBI" id="CHEBI:15379"/>
        <dbReference type="ChEBI" id="CHEBI:29033"/>
        <dbReference type="ChEBI" id="CHEBI:29034"/>
        <dbReference type="EC" id="7.1.1.9"/>
    </reaction>
    <physiologicalReaction direction="left-to-right" evidence="6">
        <dbReference type="Rhea" id="RHEA:11437"/>
    </physiologicalReaction>
</comment>
<evidence type="ECO:0000256" key="3">
    <source>
        <dbReference type="ARBA" id="ARBA00007866"/>
    </source>
</evidence>
<protein>
    <recommendedName>
        <fullName evidence="5">Cytochrome c oxidase polypeptide II</fullName>
    </recommendedName>
</protein>
<reference evidence="9" key="1">
    <citation type="journal article" date="2012" name="Nature">
        <title>The tomato genome sequence provides insights into fleshy fruit evolution.</title>
        <authorList>
            <consortium name="Tomato Genome Consortium"/>
        </authorList>
    </citation>
    <scope>NUCLEOTIDE SEQUENCE [LARGE SCALE GENOMIC DNA]</scope>
    <source>
        <strain evidence="9">cv. Heinz 1706</strain>
    </source>
</reference>
<dbReference type="FunCoup" id="A0A3Q7GM82">
    <property type="interactions" value="126"/>
</dbReference>
<evidence type="ECO:0000256" key="4">
    <source>
        <dbReference type="ARBA" id="ARBA00023136"/>
    </source>
</evidence>
<evidence type="ECO:0000313" key="10">
    <source>
        <dbReference type="Proteomes" id="UP000004994"/>
    </source>
</evidence>
<dbReference type="PRINTS" id="PR01166">
    <property type="entry name" value="CYCOXIDASEII"/>
</dbReference>
<name>A0A3Q7GM82_SOLLC</name>
<evidence type="ECO:0000256" key="6">
    <source>
        <dbReference type="ARBA" id="ARBA00049512"/>
    </source>
</evidence>
<dbReference type="PaxDb" id="4081-Solyc05g045930.1.1"/>